<sequence length="139" mass="15330">MTRGEGTQTKVHYKGKNDDFLVFIDDSEAYKKWKNDKSIPLAHFISRFTIFLTHKQGTQGTFDTASKSTLDAEFDTENVDEAITKILTGGTIQTSEVSSAGSSDHDPPTTEQVTDNHVPQQTSGRQGATNDSMSSMRTH</sequence>
<dbReference type="Proteomes" id="UP000076580">
    <property type="component" value="Chromosome 03"/>
</dbReference>
<proteinExistence type="predicted"/>
<feature type="compositionally biased region" description="Polar residues" evidence="1">
    <location>
        <begin position="109"/>
        <end position="139"/>
    </location>
</feature>
<evidence type="ECO:0000256" key="1">
    <source>
        <dbReference type="SAM" id="MobiDB-lite"/>
    </source>
</evidence>
<dbReference type="GeneID" id="63720623"/>
<dbReference type="SUPFAM" id="SSF89895">
    <property type="entry name" value="FYSH domain"/>
    <property type="match status" value="1"/>
</dbReference>
<protein>
    <recommendedName>
        <fullName evidence="2">Ribosome maturation protein SDO1/SBDS N-terminal domain-containing protein</fullName>
    </recommendedName>
</protein>
<feature type="domain" description="Ribosome maturation protein SDO1/SBDS N-terminal" evidence="2">
    <location>
        <begin position="8"/>
        <end position="96"/>
    </location>
</feature>
<reference evidence="3 4" key="1">
    <citation type="journal article" date="2016" name="Sci. Rep.">
        <title>Insights into Adaptations to a Near-Obligate Nematode Endoparasitic Lifestyle from the Finished Genome of Drechmeria coniospora.</title>
        <authorList>
            <person name="Zhang L."/>
            <person name="Zhou Z."/>
            <person name="Guo Q."/>
            <person name="Fokkens L."/>
            <person name="Miskei M."/>
            <person name="Pocsi I."/>
            <person name="Zhang W."/>
            <person name="Chen M."/>
            <person name="Wang L."/>
            <person name="Sun Y."/>
            <person name="Donzelli B.G."/>
            <person name="Gibson D.M."/>
            <person name="Nelson D.R."/>
            <person name="Luo J.G."/>
            <person name="Rep M."/>
            <person name="Liu H."/>
            <person name="Yang S."/>
            <person name="Wang J."/>
            <person name="Krasnoff S.B."/>
            <person name="Xu Y."/>
            <person name="Molnar I."/>
            <person name="Lin M."/>
        </authorList>
    </citation>
    <scope>NUCLEOTIDE SEQUENCE [LARGE SCALE GENOMIC DNA]</scope>
    <source>
        <strain evidence="3 4">ARSEF 6962</strain>
    </source>
</reference>
<name>A0A151GFZ2_DRECN</name>
<evidence type="ECO:0000313" key="3">
    <source>
        <dbReference type="EMBL" id="KYK56015.1"/>
    </source>
</evidence>
<dbReference type="AlphaFoldDB" id="A0A151GFZ2"/>
<dbReference type="EMBL" id="LAYC01000003">
    <property type="protein sequence ID" value="KYK56015.1"/>
    <property type="molecule type" value="Genomic_DNA"/>
</dbReference>
<dbReference type="Pfam" id="PF01172">
    <property type="entry name" value="SBDS_N"/>
    <property type="match status" value="1"/>
</dbReference>
<gene>
    <name evidence="3" type="ORF">DCS_07980</name>
</gene>
<organism evidence="3 4">
    <name type="scientific">Drechmeria coniospora</name>
    <name type="common">Nematophagous fungus</name>
    <name type="synonym">Meria coniospora</name>
    <dbReference type="NCBI Taxonomy" id="98403"/>
    <lineage>
        <taxon>Eukaryota</taxon>
        <taxon>Fungi</taxon>
        <taxon>Dikarya</taxon>
        <taxon>Ascomycota</taxon>
        <taxon>Pezizomycotina</taxon>
        <taxon>Sordariomycetes</taxon>
        <taxon>Hypocreomycetidae</taxon>
        <taxon>Hypocreales</taxon>
        <taxon>Ophiocordycipitaceae</taxon>
        <taxon>Drechmeria</taxon>
    </lineage>
</organism>
<evidence type="ECO:0000313" key="4">
    <source>
        <dbReference type="Proteomes" id="UP000076580"/>
    </source>
</evidence>
<evidence type="ECO:0000259" key="2">
    <source>
        <dbReference type="Pfam" id="PF01172"/>
    </source>
</evidence>
<feature type="region of interest" description="Disordered" evidence="1">
    <location>
        <begin position="90"/>
        <end position="139"/>
    </location>
</feature>
<dbReference type="InParanoid" id="A0A151GFZ2"/>
<dbReference type="InterPro" id="IPR019783">
    <property type="entry name" value="SDO1/SBDS_N"/>
</dbReference>
<dbReference type="Gene3D" id="3.30.1250.10">
    <property type="entry name" value="Ribosome maturation protein SBDS, N-terminal domain"/>
    <property type="match status" value="1"/>
</dbReference>
<keyword evidence="4" id="KW-1185">Reference proteome</keyword>
<dbReference type="RefSeq" id="XP_040655367.1">
    <property type="nucleotide sequence ID" value="XM_040805263.1"/>
</dbReference>
<feature type="compositionally biased region" description="Polar residues" evidence="1">
    <location>
        <begin position="90"/>
        <end position="102"/>
    </location>
</feature>
<comment type="caution">
    <text evidence="3">The sequence shown here is derived from an EMBL/GenBank/DDBJ whole genome shotgun (WGS) entry which is preliminary data.</text>
</comment>
<dbReference type="STRING" id="98403.A0A151GFZ2"/>
<accession>A0A151GFZ2</accession>
<dbReference type="InterPro" id="IPR036786">
    <property type="entry name" value="Ribosome_mat_SBDS_N_sf"/>
</dbReference>